<protein>
    <submittedName>
        <fullName evidence="1">Uncharacterized protein</fullName>
    </submittedName>
</protein>
<gene>
    <name evidence="1" type="ORF">L6164_008030</name>
</gene>
<accession>A0ACB9PFK0</accession>
<evidence type="ECO:0000313" key="1">
    <source>
        <dbReference type="EMBL" id="KAI4347196.1"/>
    </source>
</evidence>
<organism evidence="1 2">
    <name type="scientific">Bauhinia variegata</name>
    <name type="common">Purple orchid tree</name>
    <name type="synonym">Phanera variegata</name>
    <dbReference type="NCBI Taxonomy" id="167791"/>
    <lineage>
        <taxon>Eukaryota</taxon>
        <taxon>Viridiplantae</taxon>
        <taxon>Streptophyta</taxon>
        <taxon>Embryophyta</taxon>
        <taxon>Tracheophyta</taxon>
        <taxon>Spermatophyta</taxon>
        <taxon>Magnoliopsida</taxon>
        <taxon>eudicotyledons</taxon>
        <taxon>Gunneridae</taxon>
        <taxon>Pentapetalae</taxon>
        <taxon>rosids</taxon>
        <taxon>fabids</taxon>
        <taxon>Fabales</taxon>
        <taxon>Fabaceae</taxon>
        <taxon>Cercidoideae</taxon>
        <taxon>Cercideae</taxon>
        <taxon>Bauhiniinae</taxon>
        <taxon>Bauhinia</taxon>
    </lineage>
</organism>
<sequence length="243" mass="27204">MCSETSPHRLSFSHDLDEVEAVAIRDAEPRKDTSLQESNSEFEFSTSSRVHHEFQSSSADELFYNGVILPVQIQGKSTTRKHTRYGESPYIKLPPRPYPSGVGKTKKENTREVLDINSEYEKKPQSKCLWGFSRSRSLNFDRKKSLICSLPLLSRSNSTGSVTNPKRTSSKDAHKHKQPQQPPPPSLSSTLNFYSLPKSHSGKNYGRSYGYGVRVSPVLNVPTGNLFGLGSILRVGKTKKTKD</sequence>
<keyword evidence="2" id="KW-1185">Reference proteome</keyword>
<comment type="caution">
    <text evidence="1">The sequence shown here is derived from an EMBL/GenBank/DDBJ whole genome shotgun (WGS) entry which is preliminary data.</text>
</comment>
<name>A0ACB9PFK0_BAUVA</name>
<dbReference type="EMBL" id="CM039429">
    <property type="protein sequence ID" value="KAI4347196.1"/>
    <property type="molecule type" value="Genomic_DNA"/>
</dbReference>
<evidence type="ECO:0000313" key="2">
    <source>
        <dbReference type="Proteomes" id="UP000828941"/>
    </source>
</evidence>
<dbReference type="Proteomes" id="UP000828941">
    <property type="component" value="Chromosome 4"/>
</dbReference>
<reference evidence="1 2" key="1">
    <citation type="journal article" date="2022" name="DNA Res.">
        <title>Chromosomal-level genome assembly of the orchid tree Bauhinia variegata (Leguminosae; Cercidoideae) supports the allotetraploid origin hypothesis of Bauhinia.</title>
        <authorList>
            <person name="Zhong Y."/>
            <person name="Chen Y."/>
            <person name="Zheng D."/>
            <person name="Pang J."/>
            <person name="Liu Y."/>
            <person name="Luo S."/>
            <person name="Meng S."/>
            <person name="Qian L."/>
            <person name="Wei D."/>
            <person name="Dai S."/>
            <person name="Zhou R."/>
        </authorList>
    </citation>
    <scope>NUCLEOTIDE SEQUENCE [LARGE SCALE GENOMIC DNA]</scope>
    <source>
        <strain evidence="1">BV-YZ2020</strain>
    </source>
</reference>
<proteinExistence type="predicted"/>